<evidence type="ECO:0000313" key="1">
    <source>
        <dbReference type="EMBL" id="TFK72616.1"/>
    </source>
</evidence>
<dbReference type="Proteomes" id="UP000308600">
    <property type="component" value="Unassembled WGS sequence"/>
</dbReference>
<keyword evidence="2" id="KW-1185">Reference proteome</keyword>
<evidence type="ECO:0000313" key="2">
    <source>
        <dbReference type="Proteomes" id="UP000308600"/>
    </source>
</evidence>
<name>A0ACD3B4R4_9AGAR</name>
<dbReference type="EMBL" id="ML208283">
    <property type="protein sequence ID" value="TFK72616.1"/>
    <property type="molecule type" value="Genomic_DNA"/>
</dbReference>
<organism evidence="1 2">
    <name type="scientific">Pluteus cervinus</name>
    <dbReference type="NCBI Taxonomy" id="181527"/>
    <lineage>
        <taxon>Eukaryota</taxon>
        <taxon>Fungi</taxon>
        <taxon>Dikarya</taxon>
        <taxon>Basidiomycota</taxon>
        <taxon>Agaricomycotina</taxon>
        <taxon>Agaricomycetes</taxon>
        <taxon>Agaricomycetidae</taxon>
        <taxon>Agaricales</taxon>
        <taxon>Pluteineae</taxon>
        <taxon>Pluteaceae</taxon>
        <taxon>Pluteus</taxon>
    </lineage>
</organism>
<sequence>MEDSEGNPFLYCTSFDTPAAGTPSFGNFCSNQELQVDNTCSAISDIDSISNSACSDTGDISQVLSVLCSDKTPVGKVKNIFGEFGVGRVVLGLLDVACAANPTLSDVQTVCSGIGTLSKGCPSGSSGSSGGSASSATPVHSNLNSLSTILITLSSAFFWVVQ</sequence>
<accession>A0ACD3B4R4</accession>
<protein>
    <submittedName>
        <fullName evidence="1">Uncharacterized protein</fullName>
    </submittedName>
</protein>
<reference evidence="1 2" key="1">
    <citation type="journal article" date="2019" name="Nat. Ecol. Evol.">
        <title>Megaphylogeny resolves global patterns of mushroom evolution.</title>
        <authorList>
            <person name="Varga T."/>
            <person name="Krizsan K."/>
            <person name="Foldi C."/>
            <person name="Dima B."/>
            <person name="Sanchez-Garcia M."/>
            <person name="Sanchez-Ramirez S."/>
            <person name="Szollosi G.J."/>
            <person name="Szarkandi J.G."/>
            <person name="Papp V."/>
            <person name="Albert L."/>
            <person name="Andreopoulos W."/>
            <person name="Angelini C."/>
            <person name="Antonin V."/>
            <person name="Barry K.W."/>
            <person name="Bougher N.L."/>
            <person name="Buchanan P."/>
            <person name="Buyck B."/>
            <person name="Bense V."/>
            <person name="Catcheside P."/>
            <person name="Chovatia M."/>
            <person name="Cooper J."/>
            <person name="Damon W."/>
            <person name="Desjardin D."/>
            <person name="Finy P."/>
            <person name="Geml J."/>
            <person name="Haridas S."/>
            <person name="Hughes K."/>
            <person name="Justo A."/>
            <person name="Karasinski D."/>
            <person name="Kautmanova I."/>
            <person name="Kiss B."/>
            <person name="Kocsube S."/>
            <person name="Kotiranta H."/>
            <person name="LaButti K.M."/>
            <person name="Lechner B.E."/>
            <person name="Liimatainen K."/>
            <person name="Lipzen A."/>
            <person name="Lukacs Z."/>
            <person name="Mihaltcheva S."/>
            <person name="Morgado L.N."/>
            <person name="Niskanen T."/>
            <person name="Noordeloos M.E."/>
            <person name="Ohm R.A."/>
            <person name="Ortiz-Santana B."/>
            <person name="Ovrebo C."/>
            <person name="Racz N."/>
            <person name="Riley R."/>
            <person name="Savchenko A."/>
            <person name="Shiryaev A."/>
            <person name="Soop K."/>
            <person name="Spirin V."/>
            <person name="Szebenyi C."/>
            <person name="Tomsovsky M."/>
            <person name="Tulloss R.E."/>
            <person name="Uehling J."/>
            <person name="Grigoriev I.V."/>
            <person name="Vagvolgyi C."/>
            <person name="Papp T."/>
            <person name="Martin F.M."/>
            <person name="Miettinen O."/>
            <person name="Hibbett D.S."/>
            <person name="Nagy L.G."/>
        </authorList>
    </citation>
    <scope>NUCLEOTIDE SEQUENCE [LARGE SCALE GENOMIC DNA]</scope>
    <source>
        <strain evidence="1 2">NL-1719</strain>
    </source>
</reference>
<gene>
    <name evidence="1" type="ORF">BDN72DRAFT_302260</name>
</gene>
<proteinExistence type="predicted"/>